<dbReference type="PROSITE" id="PS51012">
    <property type="entry name" value="ABC_TM2"/>
    <property type="match status" value="1"/>
</dbReference>
<dbReference type="RefSeq" id="WP_218318466.1">
    <property type="nucleotide sequence ID" value="NZ_JAEEGC010000004.1"/>
</dbReference>
<keyword evidence="3" id="KW-0813">Transport</keyword>
<dbReference type="PANTHER" id="PTHR30294">
    <property type="entry name" value="MEMBRANE COMPONENT OF ABC TRANSPORTER YHHJ-RELATED"/>
    <property type="match status" value="1"/>
</dbReference>
<gene>
    <name evidence="10" type="ORF">I6U48_00645</name>
</gene>
<keyword evidence="11" id="KW-1185">Reference proteome</keyword>
<evidence type="ECO:0000313" key="11">
    <source>
        <dbReference type="Proteomes" id="UP000694308"/>
    </source>
</evidence>
<dbReference type="GO" id="GO:0140359">
    <property type="term" value="F:ABC-type transporter activity"/>
    <property type="evidence" value="ECO:0007669"/>
    <property type="project" value="InterPro"/>
</dbReference>
<evidence type="ECO:0000256" key="7">
    <source>
        <dbReference type="ARBA" id="ARBA00023136"/>
    </source>
</evidence>
<dbReference type="Proteomes" id="UP000694308">
    <property type="component" value="Unassembled WGS sequence"/>
</dbReference>
<feature type="transmembrane region" description="Helical" evidence="8">
    <location>
        <begin position="287"/>
        <end position="308"/>
    </location>
</feature>
<keyword evidence="4" id="KW-1003">Cell membrane</keyword>
<proteinExistence type="inferred from homology"/>
<feature type="transmembrane region" description="Helical" evidence="8">
    <location>
        <begin position="344"/>
        <end position="364"/>
    </location>
</feature>
<evidence type="ECO:0000256" key="2">
    <source>
        <dbReference type="ARBA" id="ARBA00007783"/>
    </source>
</evidence>
<feature type="transmembrane region" description="Helical" evidence="8">
    <location>
        <begin position="20"/>
        <end position="37"/>
    </location>
</feature>
<name>A0A949X2J2_9CLOT</name>
<comment type="subcellular location">
    <subcellularLocation>
        <location evidence="1">Cell membrane</location>
        <topology evidence="1">Multi-pass membrane protein</topology>
    </subcellularLocation>
</comment>
<dbReference type="InterPro" id="IPR013525">
    <property type="entry name" value="ABC2_TM"/>
</dbReference>
<dbReference type="AlphaFoldDB" id="A0A949X2J2"/>
<dbReference type="InterPro" id="IPR051449">
    <property type="entry name" value="ABC-2_transporter_component"/>
</dbReference>
<feature type="transmembrane region" description="Helical" evidence="8">
    <location>
        <begin position="222"/>
        <end position="244"/>
    </location>
</feature>
<evidence type="ECO:0000259" key="9">
    <source>
        <dbReference type="PROSITE" id="PS51012"/>
    </source>
</evidence>
<comment type="caution">
    <text evidence="10">The sequence shown here is derived from an EMBL/GenBank/DDBJ whole genome shotgun (WGS) entry which is preliminary data.</text>
</comment>
<protein>
    <submittedName>
        <fullName evidence="10">ABC transporter permease</fullName>
    </submittedName>
</protein>
<evidence type="ECO:0000256" key="5">
    <source>
        <dbReference type="ARBA" id="ARBA00022692"/>
    </source>
</evidence>
<dbReference type="EMBL" id="JAEEGC010000004">
    <property type="protein sequence ID" value="MBV7271428.1"/>
    <property type="molecule type" value="Genomic_DNA"/>
</dbReference>
<feature type="domain" description="ABC transmembrane type-2" evidence="9">
    <location>
        <begin position="146"/>
        <end position="369"/>
    </location>
</feature>
<evidence type="ECO:0000256" key="1">
    <source>
        <dbReference type="ARBA" id="ARBA00004651"/>
    </source>
</evidence>
<dbReference type="GO" id="GO:0005886">
    <property type="term" value="C:plasma membrane"/>
    <property type="evidence" value="ECO:0007669"/>
    <property type="project" value="UniProtKB-SubCell"/>
</dbReference>
<sequence length="375" mass="42408">MFSLIIKEFKLRIKERRTYMLMFIMPMVFILLIGSVSSTKNIAFNIHYTDLDQTQMSKQLISSFGNSKGFRMINESDVQSAINYVENNKYPIYFIIPKGFQKETQAGKQPQIDVHFDPSSDISKAFLSALEGTAQSIEQQQIKQYIKAKAGNSADKILTPPFSVKRNEIASSQSMGIAQVLPGYTVMFAFFIITIMAQSFFRDKESGMLARLMATPIEKYGYMIGMWIPNFIVVLIQVTALYTFGHLYFKFSLGNVPALIIVTLLLAFVGTALGLFLTFISDNQQTVMIFVQLIVIGGSALGGLWFPIEILPSVIQKLAMIFPQYWIQRSYVSIFGHGGTLMSIWPNVVVLCGMGIVFFILAYFRYNKFYDKATN</sequence>
<reference evidence="10" key="1">
    <citation type="submission" date="2020-12" db="EMBL/GenBank/DDBJ databases">
        <title>Clostridium thailandense sp. nov., a novel acetogenic bacterium isolated from peat land soil in Thailand.</title>
        <authorList>
            <person name="Chaikitkaew S."/>
            <person name="Birkeland N.K."/>
        </authorList>
    </citation>
    <scope>NUCLEOTIDE SEQUENCE</scope>
    <source>
        <strain evidence="10">PL3</strain>
    </source>
</reference>
<feature type="transmembrane region" description="Helical" evidence="8">
    <location>
        <begin position="256"/>
        <end position="280"/>
    </location>
</feature>
<evidence type="ECO:0000313" key="10">
    <source>
        <dbReference type="EMBL" id="MBV7271428.1"/>
    </source>
</evidence>
<keyword evidence="7 8" id="KW-0472">Membrane</keyword>
<evidence type="ECO:0000256" key="4">
    <source>
        <dbReference type="ARBA" id="ARBA00022475"/>
    </source>
</evidence>
<accession>A0A949X2J2</accession>
<dbReference type="InterPro" id="IPR047817">
    <property type="entry name" value="ABC2_TM_bact-type"/>
</dbReference>
<organism evidence="10 11">
    <name type="scientific">Clostridium thailandense</name>
    <dbReference type="NCBI Taxonomy" id="2794346"/>
    <lineage>
        <taxon>Bacteria</taxon>
        <taxon>Bacillati</taxon>
        <taxon>Bacillota</taxon>
        <taxon>Clostridia</taxon>
        <taxon>Eubacteriales</taxon>
        <taxon>Clostridiaceae</taxon>
        <taxon>Clostridium</taxon>
    </lineage>
</organism>
<evidence type="ECO:0000256" key="3">
    <source>
        <dbReference type="ARBA" id="ARBA00022448"/>
    </source>
</evidence>
<dbReference type="PANTHER" id="PTHR30294:SF38">
    <property type="entry name" value="TRANSPORT PERMEASE PROTEIN"/>
    <property type="match status" value="1"/>
</dbReference>
<feature type="transmembrane region" description="Helical" evidence="8">
    <location>
        <begin position="181"/>
        <end position="201"/>
    </location>
</feature>
<evidence type="ECO:0000256" key="8">
    <source>
        <dbReference type="SAM" id="Phobius"/>
    </source>
</evidence>
<dbReference type="Pfam" id="PF12698">
    <property type="entry name" value="ABC2_membrane_3"/>
    <property type="match status" value="1"/>
</dbReference>
<comment type="similarity">
    <text evidence="2">Belongs to the ABC-2 integral membrane protein family.</text>
</comment>
<keyword evidence="5 8" id="KW-0812">Transmembrane</keyword>
<keyword evidence="6 8" id="KW-1133">Transmembrane helix</keyword>
<evidence type="ECO:0000256" key="6">
    <source>
        <dbReference type="ARBA" id="ARBA00022989"/>
    </source>
</evidence>